<sequence>MLAVGLLALAVLAGLALRVRRRGEDEPWPYHLKRPLSRPEQVLFHRLVAALPQHLVLAQMQVSRVLGVNKGANFQAWQNRINRLSFDFVICRPDASVLAAIELDDASHQAPARVEADRRKSRAAASAGLRLIRWTVGDLPSEDEIRAAVLPSPPVEGAAPSRRRAAG</sequence>
<protein>
    <submittedName>
        <fullName evidence="2">DUF2726 domain-containing protein</fullName>
    </submittedName>
</protein>
<dbReference type="Proteomes" id="UP000643207">
    <property type="component" value="Unassembled WGS sequence"/>
</dbReference>
<accession>A0A9X1BNU2</accession>
<comment type="caution">
    <text evidence="2">The sequence shown here is derived from an EMBL/GenBank/DDBJ whole genome shotgun (WGS) entry which is preliminary data.</text>
</comment>
<dbReference type="Pfam" id="PF10881">
    <property type="entry name" value="DUF2726"/>
    <property type="match status" value="1"/>
</dbReference>
<evidence type="ECO:0000313" key="3">
    <source>
        <dbReference type="Proteomes" id="UP000643207"/>
    </source>
</evidence>
<feature type="domain" description="DUF2726" evidence="1">
    <location>
        <begin position="36"/>
        <end position="149"/>
    </location>
</feature>
<gene>
    <name evidence="2" type="ORF">JI742_11570</name>
</gene>
<dbReference type="EMBL" id="JAERRA010000002">
    <property type="protein sequence ID" value="MBL0720525.1"/>
    <property type="molecule type" value="Genomic_DNA"/>
</dbReference>
<dbReference type="InterPro" id="IPR024402">
    <property type="entry name" value="DUF2726"/>
</dbReference>
<evidence type="ECO:0000259" key="1">
    <source>
        <dbReference type="Pfam" id="PF10881"/>
    </source>
</evidence>
<keyword evidence="3" id="KW-1185">Reference proteome</keyword>
<organism evidence="2 3">
    <name type="scientific">Aquariibacter lacus</name>
    <dbReference type="NCBI Taxonomy" id="2801332"/>
    <lineage>
        <taxon>Bacteria</taxon>
        <taxon>Pseudomonadati</taxon>
        <taxon>Pseudomonadota</taxon>
        <taxon>Betaproteobacteria</taxon>
        <taxon>Burkholderiales</taxon>
        <taxon>Sphaerotilaceae</taxon>
        <taxon>Aquariibacter</taxon>
    </lineage>
</organism>
<proteinExistence type="predicted"/>
<dbReference type="Gene3D" id="3.40.960.10">
    <property type="entry name" value="VSR Endonuclease"/>
    <property type="match status" value="1"/>
</dbReference>
<name>A0A9X1BNU2_9BURK</name>
<evidence type="ECO:0000313" key="2">
    <source>
        <dbReference type="EMBL" id="MBL0720525.1"/>
    </source>
</evidence>
<dbReference type="AlphaFoldDB" id="A0A9X1BNU2"/>
<reference evidence="2 3" key="1">
    <citation type="submission" date="2021-01" db="EMBL/GenBank/DDBJ databases">
        <title>Piscinibacter sp. Jin2 Genome sequencing and assembly.</title>
        <authorList>
            <person name="Kim I."/>
        </authorList>
    </citation>
    <scope>NUCLEOTIDE SEQUENCE [LARGE SCALE GENOMIC DNA]</scope>
    <source>
        <strain evidence="2 3">Jin2</strain>
    </source>
</reference>